<name>A0A183EXI9_9BILA</name>
<dbReference type="EMBL" id="UYRT01106261">
    <property type="protein sequence ID" value="VDN44511.1"/>
    <property type="molecule type" value="Genomic_DNA"/>
</dbReference>
<proteinExistence type="predicted"/>
<feature type="domain" description="ATP-citrate synthase ATP-grasp" evidence="1">
    <location>
        <begin position="23"/>
        <end position="79"/>
    </location>
</feature>
<dbReference type="Proteomes" id="UP000271098">
    <property type="component" value="Unassembled WGS sequence"/>
</dbReference>
<dbReference type="WBParaSite" id="GPUH_0002571001-mRNA-1">
    <property type="protein sequence ID" value="GPUH_0002571001-mRNA-1"/>
    <property type="gene ID" value="GPUH_0002571001"/>
</dbReference>
<accession>A0A183EXI9</accession>
<dbReference type="Gene3D" id="3.30.470.110">
    <property type="match status" value="1"/>
</dbReference>
<sequence>MTYQVLLHATNKPRAVASTVFFLKIGKATGRLHNFIVEPFCEHSDADEMYIAIYSRREHDIILFYERGGIDVGDIDAKVCSGRFDFITT</sequence>
<organism evidence="4">
    <name type="scientific">Gongylonema pulchrum</name>
    <dbReference type="NCBI Taxonomy" id="637853"/>
    <lineage>
        <taxon>Eukaryota</taxon>
        <taxon>Metazoa</taxon>
        <taxon>Ecdysozoa</taxon>
        <taxon>Nematoda</taxon>
        <taxon>Chromadorea</taxon>
        <taxon>Rhabditida</taxon>
        <taxon>Spirurina</taxon>
        <taxon>Spiruromorpha</taxon>
        <taxon>Spiruroidea</taxon>
        <taxon>Gongylonematidae</taxon>
        <taxon>Gongylonema</taxon>
    </lineage>
</organism>
<dbReference type="SUPFAM" id="SSF56059">
    <property type="entry name" value="Glutathione synthetase ATP-binding domain-like"/>
    <property type="match status" value="1"/>
</dbReference>
<dbReference type="InterPro" id="IPR056749">
    <property type="entry name" value="Citrate_synth_N"/>
</dbReference>
<keyword evidence="3" id="KW-1185">Reference proteome</keyword>
<dbReference type="AlphaFoldDB" id="A0A183EXI9"/>
<evidence type="ECO:0000313" key="2">
    <source>
        <dbReference type="EMBL" id="VDN44511.1"/>
    </source>
</evidence>
<dbReference type="OrthoDB" id="5816339at2759"/>
<dbReference type="Pfam" id="PF24948">
    <property type="entry name" value="Citrate_synth_N"/>
    <property type="match status" value="1"/>
</dbReference>
<evidence type="ECO:0000313" key="4">
    <source>
        <dbReference type="WBParaSite" id="GPUH_0002571001-mRNA-1"/>
    </source>
</evidence>
<reference evidence="2 3" key="2">
    <citation type="submission" date="2018-11" db="EMBL/GenBank/DDBJ databases">
        <authorList>
            <consortium name="Pathogen Informatics"/>
        </authorList>
    </citation>
    <scope>NUCLEOTIDE SEQUENCE [LARGE SCALE GENOMIC DNA]</scope>
</reference>
<protein>
    <submittedName>
        <fullName evidence="4">DM10 domain-containing protein</fullName>
    </submittedName>
</protein>
<gene>
    <name evidence="2" type="ORF">GPUH_LOCUS25680</name>
</gene>
<evidence type="ECO:0000313" key="3">
    <source>
        <dbReference type="Proteomes" id="UP000271098"/>
    </source>
</evidence>
<evidence type="ECO:0000259" key="1">
    <source>
        <dbReference type="Pfam" id="PF24948"/>
    </source>
</evidence>
<reference evidence="4" key="1">
    <citation type="submission" date="2016-06" db="UniProtKB">
        <authorList>
            <consortium name="WormBaseParasite"/>
        </authorList>
    </citation>
    <scope>IDENTIFICATION</scope>
</reference>